<dbReference type="EMBL" id="BAAFJT010000040">
    <property type="protein sequence ID" value="GAB0205340.1"/>
    <property type="molecule type" value="Genomic_DNA"/>
</dbReference>
<protein>
    <submittedName>
        <fullName evidence="1">Uncharacterized protein</fullName>
    </submittedName>
</protein>
<evidence type="ECO:0000313" key="2">
    <source>
        <dbReference type="Proteomes" id="UP001623348"/>
    </source>
</evidence>
<organism evidence="1 2">
    <name type="scientific">Grus japonensis</name>
    <name type="common">Japanese crane</name>
    <name type="synonym">Red-crowned crane</name>
    <dbReference type="NCBI Taxonomy" id="30415"/>
    <lineage>
        <taxon>Eukaryota</taxon>
        <taxon>Metazoa</taxon>
        <taxon>Chordata</taxon>
        <taxon>Craniata</taxon>
        <taxon>Vertebrata</taxon>
        <taxon>Euteleostomi</taxon>
        <taxon>Archelosauria</taxon>
        <taxon>Archosauria</taxon>
        <taxon>Dinosauria</taxon>
        <taxon>Saurischia</taxon>
        <taxon>Theropoda</taxon>
        <taxon>Coelurosauria</taxon>
        <taxon>Aves</taxon>
        <taxon>Neognathae</taxon>
        <taxon>Neoaves</taxon>
        <taxon>Gruiformes</taxon>
        <taxon>Gruidae</taxon>
        <taxon>Grus</taxon>
    </lineage>
</organism>
<dbReference type="AlphaFoldDB" id="A0ABC9Y5N0"/>
<name>A0ABC9Y5N0_GRUJA</name>
<comment type="caution">
    <text evidence="1">The sequence shown here is derived from an EMBL/GenBank/DDBJ whole genome shotgun (WGS) entry which is preliminary data.</text>
</comment>
<keyword evidence="2" id="KW-1185">Reference proteome</keyword>
<proteinExistence type="predicted"/>
<sequence length="323" mass="36067">MPAGSKTDPPLAKAKPISASVITYLRRKTKELKKQRELLQPERGVRRCKKLCRHQGGGVQSGNAHAIASNWGISQANQSSNKCSLAASQDENQKASHHTGVYGYGGSSCTPPGKPPCSMTSLKCVYTNACSMGNKQEELEVCVQSQGHDLIAVTETWWDSSHDWNAVMDGYVLFRRDRLARPPDQEEEVDEAFYRQLEVALRSQALVLMGDLNHPDICWKGNTARHAQTRRFLQSINDNFLTQVVEEPIRREVLLDLVLTKKEGLLEDVKAEGSLGCHDHEMVEFRILRGRSRAISGIRTLDFRRANFGLFKDLLGESHGLGL</sequence>
<evidence type="ECO:0000313" key="1">
    <source>
        <dbReference type="EMBL" id="GAB0205340.1"/>
    </source>
</evidence>
<dbReference type="Gene3D" id="3.60.10.10">
    <property type="entry name" value="Endonuclease/exonuclease/phosphatase"/>
    <property type="match status" value="1"/>
</dbReference>
<dbReference type="SUPFAM" id="SSF56219">
    <property type="entry name" value="DNase I-like"/>
    <property type="match status" value="1"/>
</dbReference>
<dbReference type="PANTHER" id="PTHR33395">
    <property type="entry name" value="TRANSCRIPTASE, PUTATIVE-RELATED-RELATED"/>
    <property type="match status" value="1"/>
</dbReference>
<dbReference type="InterPro" id="IPR036691">
    <property type="entry name" value="Endo/exonu/phosph_ase_sf"/>
</dbReference>
<dbReference type="PANTHER" id="PTHR33395:SF22">
    <property type="entry name" value="REVERSE TRANSCRIPTASE DOMAIN-CONTAINING PROTEIN"/>
    <property type="match status" value="1"/>
</dbReference>
<accession>A0ABC9Y5N0</accession>
<reference evidence="1 2" key="1">
    <citation type="submission" date="2024-06" db="EMBL/GenBank/DDBJ databases">
        <title>The draft genome of Grus japonensis, version 3.</title>
        <authorList>
            <person name="Nabeshima K."/>
            <person name="Suzuki S."/>
            <person name="Onuma M."/>
        </authorList>
    </citation>
    <scope>NUCLEOTIDE SEQUENCE [LARGE SCALE GENOMIC DNA]</scope>
    <source>
        <strain evidence="1 2">451A</strain>
    </source>
</reference>
<gene>
    <name evidence="1" type="ORF">GRJ2_002999600</name>
</gene>
<dbReference type="Proteomes" id="UP001623348">
    <property type="component" value="Unassembled WGS sequence"/>
</dbReference>